<evidence type="ECO:0000313" key="4">
    <source>
        <dbReference type="Proteomes" id="UP001168146"/>
    </source>
</evidence>
<evidence type="ECO:0000256" key="2">
    <source>
        <dbReference type="SAM" id="MobiDB-lite"/>
    </source>
</evidence>
<gene>
    <name evidence="3" type="ORF">LTR82_009319</name>
</gene>
<feature type="region of interest" description="Disordered" evidence="2">
    <location>
        <begin position="143"/>
        <end position="168"/>
    </location>
</feature>
<evidence type="ECO:0000313" key="3">
    <source>
        <dbReference type="EMBL" id="KAK0319614.1"/>
    </source>
</evidence>
<accession>A0AAN6FLF0</accession>
<protein>
    <submittedName>
        <fullName evidence="3">Uncharacterized protein</fullName>
    </submittedName>
</protein>
<comment type="caution">
    <text evidence="3">The sequence shown here is derived from an EMBL/GenBank/DDBJ whole genome shotgun (WGS) entry which is preliminary data.</text>
</comment>
<dbReference type="Gene3D" id="6.10.250.2790">
    <property type="match status" value="1"/>
</dbReference>
<sequence length="359" mass="39091">MAVTAPSSSLRKQPTSQQVVDHSVQPFLQKDFDPVDYLNSTLPALSTTSTPVQSAQHGRTVPLSELNAQLQTLLSQVNAQMTRWSNTLTQLTDEIIRSGGRLAYEVEVLRGDTTGLTDVLDNRLKKEIELLAPRRAALNGEHLEHEVDTSSPHDEDPSRASSTSEPEYLNQLRTLTAVRSRLDAVIQVFGDAMAWPLAPSELSSSAASSSLLSISGPASDADARDREAKSKVYMETLRTEINDQIGTGDDITSLAGAAARLEDLRGLAEVWKGTMEEKARLRVAESLLRPVEERLRVVERAGHQSRGAAVVPPSSSSASRGVDLRYGDLRASSQRAAGEGGGYGFLQNLRNLRDEMYLE</sequence>
<dbReference type="EMBL" id="JASUXU010000029">
    <property type="protein sequence ID" value="KAK0319614.1"/>
    <property type="molecule type" value="Genomic_DNA"/>
</dbReference>
<dbReference type="Proteomes" id="UP001168146">
    <property type="component" value="Unassembled WGS sequence"/>
</dbReference>
<name>A0AAN6FLF0_9PEZI</name>
<dbReference type="AlphaFoldDB" id="A0AAN6FLF0"/>
<keyword evidence="1" id="KW-0175">Coiled coil</keyword>
<proteinExistence type="predicted"/>
<reference evidence="3" key="1">
    <citation type="submission" date="2021-12" db="EMBL/GenBank/DDBJ databases">
        <title>Black yeast isolated from Biological Soil Crust.</title>
        <authorList>
            <person name="Kurbessoian T."/>
        </authorList>
    </citation>
    <scope>NUCLEOTIDE SEQUENCE</scope>
    <source>
        <strain evidence="3">CCFEE 5208</strain>
    </source>
</reference>
<organism evidence="3 4">
    <name type="scientific">Friedmanniomyces endolithicus</name>
    <dbReference type="NCBI Taxonomy" id="329885"/>
    <lineage>
        <taxon>Eukaryota</taxon>
        <taxon>Fungi</taxon>
        <taxon>Dikarya</taxon>
        <taxon>Ascomycota</taxon>
        <taxon>Pezizomycotina</taxon>
        <taxon>Dothideomycetes</taxon>
        <taxon>Dothideomycetidae</taxon>
        <taxon>Mycosphaerellales</taxon>
        <taxon>Teratosphaeriaceae</taxon>
        <taxon>Friedmanniomyces</taxon>
    </lineage>
</organism>
<evidence type="ECO:0000256" key="1">
    <source>
        <dbReference type="SAM" id="Coils"/>
    </source>
</evidence>
<feature type="compositionally biased region" description="Basic and acidic residues" evidence="2">
    <location>
        <begin position="143"/>
        <end position="158"/>
    </location>
</feature>
<feature type="coiled-coil region" evidence="1">
    <location>
        <begin position="63"/>
        <end position="94"/>
    </location>
</feature>